<keyword evidence="5 6" id="KW-0472">Membrane</keyword>
<evidence type="ECO:0000259" key="7">
    <source>
        <dbReference type="Pfam" id="PF10277"/>
    </source>
</evidence>
<reference evidence="8" key="1">
    <citation type="submission" date="2020-09" db="EMBL/GenBank/DDBJ databases">
        <authorList>
            <person name="Kikuchi T."/>
        </authorList>
    </citation>
    <scope>NUCLEOTIDE SEQUENCE</scope>
    <source>
        <strain evidence="8">SH1</strain>
    </source>
</reference>
<comment type="subcellular location">
    <subcellularLocation>
        <location evidence="1">Endomembrane system</location>
        <topology evidence="1">Multi-pass membrane protein</topology>
    </subcellularLocation>
</comment>
<proteinExistence type="inferred from homology"/>
<dbReference type="PANTHER" id="PTHR21324:SF2">
    <property type="entry name" value="EG:22E5.9 PROTEIN"/>
    <property type="match status" value="1"/>
</dbReference>
<keyword evidence="4 6" id="KW-1133">Transmembrane helix</keyword>
<dbReference type="Proteomes" id="UP000614601">
    <property type="component" value="Unassembled WGS sequence"/>
</dbReference>
<dbReference type="AlphaFoldDB" id="A0A811KG30"/>
<dbReference type="PANTHER" id="PTHR21324">
    <property type="entry name" value="FASTING-INDUCIBLE INTEGRAL MEMBRANE PROTEIN TM6P1-RELATED"/>
    <property type="match status" value="1"/>
</dbReference>
<comment type="similarity">
    <text evidence="2">Belongs to the DRAM/TMEM150 family.</text>
</comment>
<organism evidence="8 9">
    <name type="scientific">Bursaphelenchus okinawaensis</name>
    <dbReference type="NCBI Taxonomy" id="465554"/>
    <lineage>
        <taxon>Eukaryota</taxon>
        <taxon>Metazoa</taxon>
        <taxon>Ecdysozoa</taxon>
        <taxon>Nematoda</taxon>
        <taxon>Chromadorea</taxon>
        <taxon>Rhabditida</taxon>
        <taxon>Tylenchina</taxon>
        <taxon>Tylenchomorpha</taxon>
        <taxon>Aphelenchoidea</taxon>
        <taxon>Aphelenchoididae</taxon>
        <taxon>Bursaphelenchus</taxon>
    </lineage>
</organism>
<feature type="transmembrane region" description="Helical" evidence="6">
    <location>
        <begin position="114"/>
        <end position="137"/>
    </location>
</feature>
<feature type="transmembrane region" description="Helical" evidence="6">
    <location>
        <begin position="29"/>
        <end position="51"/>
    </location>
</feature>
<sequence length="283" mass="32020">MVKINVTPIESASNNIVYASPITKIWTPIFPILCSIFGITALFTGYIIAVLNDHVDKWLPLISDGGAIPPESCVFGLLLNICVFFWILTCFCIHIQVLQHIMYHDRFHTKHKNVLYVMLFFAILSGIGIALVANFPLSTVRPVHSYGAMVGFLSGVIYAWCYITLVKILKPKVIPKKLLIFRLLLIIFVSIVVVLHEICLHTTFLVKRTPDGHVPPVPFWPKSTNILRLDPESPYYTNFIVGRICEWSLAVGYFIVVGSLSYELNYFEIKTFSSAQTINIQIK</sequence>
<accession>A0A811KG30</accession>
<protein>
    <recommendedName>
        <fullName evidence="7">CWH43-like N-terminal domain-containing protein</fullName>
    </recommendedName>
</protein>
<evidence type="ECO:0000256" key="6">
    <source>
        <dbReference type="SAM" id="Phobius"/>
    </source>
</evidence>
<evidence type="ECO:0000313" key="9">
    <source>
        <dbReference type="Proteomes" id="UP000614601"/>
    </source>
</evidence>
<dbReference type="GO" id="GO:0012505">
    <property type="term" value="C:endomembrane system"/>
    <property type="evidence" value="ECO:0007669"/>
    <property type="project" value="UniProtKB-SubCell"/>
</dbReference>
<dbReference type="InterPro" id="IPR019402">
    <property type="entry name" value="CWH43_N"/>
</dbReference>
<keyword evidence="9" id="KW-1185">Reference proteome</keyword>
<feature type="transmembrane region" description="Helical" evidence="6">
    <location>
        <begin position="143"/>
        <end position="166"/>
    </location>
</feature>
<evidence type="ECO:0000313" key="8">
    <source>
        <dbReference type="EMBL" id="CAD5214151.1"/>
    </source>
</evidence>
<evidence type="ECO:0000256" key="3">
    <source>
        <dbReference type="ARBA" id="ARBA00022692"/>
    </source>
</evidence>
<dbReference type="OrthoDB" id="191706at2759"/>
<dbReference type="InterPro" id="IPR050911">
    <property type="entry name" value="DRAM/TMEM150_Autophagy_Mod"/>
</dbReference>
<name>A0A811KG30_9BILA</name>
<gene>
    <name evidence="8" type="ORF">BOKJ2_LOCUS5449</name>
</gene>
<comment type="caution">
    <text evidence="8">The sequence shown here is derived from an EMBL/GenBank/DDBJ whole genome shotgun (WGS) entry which is preliminary data.</text>
</comment>
<feature type="domain" description="CWH43-like N-terminal" evidence="7">
    <location>
        <begin position="29"/>
        <end position="265"/>
    </location>
</feature>
<evidence type="ECO:0000256" key="5">
    <source>
        <dbReference type="ARBA" id="ARBA00023136"/>
    </source>
</evidence>
<dbReference type="Proteomes" id="UP000783686">
    <property type="component" value="Unassembled WGS sequence"/>
</dbReference>
<keyword evidence="3 6" id="KW-0812">Transmembrane</keyword>
<evidence type="ECO:0000256" key="1">
    <source>
        <dbReference type="ARBA" id="ARBA00004127"/>
    </source>
</evidence>
<evidence type="ECO:0000256" key="4">
    <source>
        <dbReference type="ARBA" id="ARBA00022989"/>
    </source>
</evidence>
<dbReference type="EMBL" id="CAJFDH010000003">
    <property type="protein sequence ID" value="CAD5214151.1"/>
    <property type="molecule type" value="Genomic_DNA"/>
</dbReference>
<dbReference type="Pfam" id="PF10277">
    <property type="entry name" value="Frag1"/>
    <property type="match status" value="1"/>
</dbReference>
<feature type="transmembrane region" description="Helical" evidence="6">
    <location>
        <begin position="74"/>
        <end position="93"/>
    </location>
</feature>
<dbReference type="EMBL" id="CAJFCW020000003">
    <property type="protein sequence ID" value="CAG9102186.1"/>
    <property type="molecule type" value="Genomic_DNA"/>
</dbReference>
<feature type="transmembrane region" description="Helical" evidence="6">
    <location>
        <begin position="178"/>
        <end position="198"/>
    </location>
</feature>
<evidence type="ECO:0000256" key="2">
    <source>
        <dbReference type="ARBA" id="ARBA00006565"/>
    </source>
</evidence>